<sequence length="410" mass="41966">MNRALRTRATGPVGDLPAPNPSANPVGEKEGKERASVASNTPAPEAPFDAFGGGAAPSAPDTEWNPTEDSLRDRARSGGRHRVVKQRSNFARSSTVLGVGVIAAVGAGGLATAQDKPPVAISLPDLNLPDAHDLPGVGALLPAQEERETVSADRANPNPLTSATYTTEADERASRSGQVTRTSLTTAEAPGAADAGEALRARILQQAEQQQASADAAEKAAAEKAAAEKAAAEAQAKADAAEKAEAEAKAKAEAEAKAKAEAEARAKAEAERLAKLAASYSMPLSSYSLTATYMQSGSMWSSGYHTGLDFAAPTGTPLKAVHGATVKSAGWSGSYGYRIVLELEDGTEIWYCHLSSMTVSAGQTVGTGETIGRVGATGNVSGAHLHLEIHPGGGDGVDPAAWLRSKGLTV</sequence>
<dbReference type="InterPro" id="IPR009148">
    <property type="entry name" value="PcsB-like"/>
</dbReference>
<dbReference type="Pfam" id="PF01551">
    <property type="entry name" value="Peptidase_M23"/>
    <property type="match status" value="1"/>
</dbReference>
<dbReference type="InterPro" id="IPR050570">
    <property type="entry name" value="Cell_wall_metabolism_enzyme"/>
</dbReference>
<dbReference type="FunFam" id="2.70.70.10:FF:000013">
    <property type="entry name" value="Peptidase family M23"/>
    <property type="match status" value="1"/>
</dbReference>
<dbReference type="GO" id="GO:0004222">
    <property type="term" value="F:metalloendopeptidase activity"/>
    <property type="evidence" value="ECO:0007669"/>
    <property type="project" value="TreeGrafter"/>
</dbReference>
<feature type="compositionally biased region" description="Low complexity" evidence="2">
    <location>
        <begin position="184"/>
        <end position="193"/>
    </location>
</feature>
<feature type="compositionally biased region" description="Polar residues" evidence="2">
    <location>
        <begin position="158"/>
        <end position="167"/>
    </location>
</feature>
<dbReference type="Proteomes" id="UP000642014">
    <property type="component" value="Unassembled WGS sequence"/>
</dbReference>
<proteinExistence type="predicted"/>
<comment type="caution">
    <text evidence="5">The sequence shown here is derived from an EMBL/GenBank/DDBJ whole genome shotgun (WGS) entry which is preliminary data.</text>
</comment>
<dbReference type="PANTHER" id="PTHR21666:SF270">
    <property type="entry name" value="MUREIN HYDROLASE ACTIVATOR ENVC"/>
    <property type="match status" value="1"/>
</dbReference>
<dbReference type="PANTHER" id="PTHR21666">
    <property type="entry name" value="PEPTIDASE-RELATED"/>
    <property type="match status" value="1"/>
</dbReference>
<protein>
    <submittedName>
        <fullName evidence="5">Peptidase</fullName>
    </submittedName>
</protein>
<dbReference type="CDD" id="cd12797">
    <property type="entry name" value="M23_peptidase"/>
    <property type="match status" value="1"/>
</dbReference>
<feature type="compositionally biased region" description="Low complexity" evidence="2">
    <location>
        <begin position="42"/>
        <end position="61"/>
    </location>
</feature>
<evidence type="ECO:0000256" key="2">
    <source>
        <dbReference type="SAM" id="MobiDB-lite"/>
    </source>
</evidence>
<keyword evidence="3" id="KW-0812">Transmembrane</keyword>
<evidence type="ECO:0000256" key="3">
    <source>
        <dbReference type="SAM" id="Phobius"/>
    </source>
</evidence>
<accession>A0AAV4KL73</accession>
<feature type="region of interest" description="Disordered" evidence="2">
    <location>
        <begin position="146"/>
        <end position="193"/>
    </location>
</feature>
<dbReference type="Gene3D" id="2.70.70.10">
    <property type="entry name" value="Glucose Permease (Domain IIA)"/>
    <property type="match status" value="1"/>
</dbReference>
<evidence type="ECO:0000313" key="6">
    <source>
        <dbReference type="Proteomes" id="UP000642014"/>
    </source>
</evidence>
<reference evidence="5 6" key="1">
    <citation type="journal article" date="2014" name="Int. J. Syst. Evol. Microbiol.">
        <title>Complete genome sequence of Corynebacterium casei LMG S-19264T (=DSM 44701T), isolated from a smear-ripened cheese.</title>
        <authorList>
            <consortium name="US DOE Joint Genome Institute (JGI-PGF)"/>
            <person name="Walter F."/>
            <person name="Albersmeier A."/>
            <person name="Kalinowski J."/>
            <person name="Ruckert C."/>
        </authorList>
    </citation>
    <scope>NUCLEOTIDE SEQUENCE [LARGE SCALE GENOMIC DNA]</scope>
    <source>
        <strain evidence="5 6">JCM 4205</strain>
    </source>
</reference>
<feature type="transmembrane region" description="Helical" evidence="3">
    <location>
        <begin position="90"/>
        <end position="111"/>
    </location>
</feature>
<name>A0AAV4KL73_9ACTN</name>
<dbReference type="SUPFAM" id="SSF51261">
    <property type="entry name" value="Duplicated hybrid motif"/>
    <property type="match status" value="1"/>
</dbReference>
<evidence type="ECO:0000259" key="4">
    <source>
        <dbReference type="Pfam" id="PF01551"/>
    </source>
</evidence>
<dbReference type="InterPro" id="IPR016047">
    <property type="entry name" value="M23ase_b-sheet_dom"/>
</dbReference>
<evidence type="ECO:0000256" key="1">
    <source>
        <dbReference type="SAM" id="Coils"/>
    </source>
</evidence>
<organism evidence="5 6">
    <name type="scientific">Streptomyces cinereoruber</name>
    <dbReference type="NCBI Taxonomy" id="67260"/>
    <lineage>
        <taxon>Bacteria</taxon>
        <taxon>Bacillati</taxon>
        <taxon>Actinomycetota</taxon>
        <taxon>Actinomycetes</taxon>
        <taxon>Kitasatosporales</taxon>
        <taxon>Streptomycetaceae</taxon>
        <taxon>Streptomyces</taxon>
    </lineage>
</organism>
<keyword evidence="1" id="KW-0175">Coiled coil</keyword>
<gene>
    <name evidence="5" type="ORF">GCM10010497_41320</name>
</gene>
<dbReference type="AlphaFoldDB" id="A0AAV4KL73"/>
<dbReference type="EMBL" id="BMSJ01000007">
    <property type="protein sequence ID" value="GGR34138.1"/>
    <property type="molecule type" value="Genomic_DNA"/>
</dbReference>
<feature type="region of interest" description="Disordered" evidence="2">
    <location>
        <begin position="1"/>
        <end position="90"/>
    </location>
</feature>
<keyword evidence="3" id="KW-1133">Transmembrane helix</keyword>
<evidence type="ECO:0000313" key="5">
    <source>
        <dbReference type="EMBL" id="GGR34138.1"/>
    </source>
</evidence>
<keyword evidence="3" id="KW-0472">Membrane</keyword>
<dbReference type="PRINTS" id="PR01852">
    <property type="entry name" value="SIBAPROTEIN"/>
</dbReference>
<feature type="coiled-coil region" evidence="1">
    <location>
        <begin position="200"/>
        <end position="279"/>
    </location>
</feature>
<dbReference type="InterPro" id="IPR011055">
    <property type="entry name" value="Dup_hybrid_motif"/>
</dbReference>
<feature type="domain" description="M23ase beta-sheet core" evidence="4">
    <location>
        <begin position="304"/>
        <end position="399"/>
    </location>
</feature>